<accession>A0AA87MN46</accession>
<proteinExistence type="predicted"/>
<dbReference type="Proteomes" id="UP000001343">
    <property type="component" value="Unassembled WGS sequence"/>
</dbReference>
<comment type="caution">
    <text evidence="1">The sequence shown here is derived from an EMBL/GenBank/DDBJ whole genome shotgun (WGS) entry which is preliminary data.</text>
</comment>
<name>A0AA87MN46_9LEPT</name>
<gene>
    <name evidence="1" type="ORF">LEP1GSC125_2345</name>
</gene>
<evidence type="ECO:0000313" key="1">
    <source>
        <dbReference type="EMBL" id="EKR98904.1"/>
    </source>
</evidence>
<dbReference type="AlphaFoldDB" id="A0AA87MN46"/>
<evidence type="ECO:0000313" key="2">
    <source>
        <dbReference type="Proteomes" id="UP000001343"/>
    </source>
</evidence>
<protein>
    <submittedName>
        <fullName evidence="1">Uncharacterized protein</fullName>
    </submittedName>
</protein>
<sequence length="38" mass="4668">MEFWSNKSDFRNYFPLPTFNLGLGFRGFAWRHILEEMI</sequence>
<dbReference type="EMBL" id="AKWM02000065">
    <property type="protein sequence ID" value="EKR98904.1"/>
    <property type="molecule type" value="Genomic_DNA"/>
</dbReference>
<organism evidence="1 2">
    <name type="scientific">Leptospira mayottensis 200901122</name>
    <dbReference type="NCBI Taxonomy" id="1193010"/>
    <lineage>
        <taxon>Bacteria</taxon>
        <taxon>Pseudomonadati</taxon>
        <taxon>Spirochaetota</taxon>
        <taxon>Spirochaetia</taxon>
        <taxon>Leptospirales</taxon>
        <taxon>Leptospiraceae</taxon>
        <taxon>Leptospira</taxon>
    </lineage>
</organism>
<reference evidence="1 2" key="1">
    <citation type="journal article" date="2014" name="Int. J. Syst. Evol. Microbiol.">
        <title>Leptospira mayottensis sp. nov., a pathogenic species of the genus Leptospira isolated from humans.</title>
        <authorList>
            <person name="Bourhy P."/>
            <person name="Collet L."/>
            <person name="Brisse S."/>
            <person name="Picardeau M."/>
        </authorList>
    </citation>
    <scope>NUCLEOTIDE SEQUENCE [LARGE SCALE GENOMIC DNA]</scope>
    <source>
        <strain evidence="1 2">200901122</strain>
    </source>
</reference>